<reference evidence="1 2" key="2">
    <citation type="submission" date="2019-09" db="EMBL/GenBank/DDBJ databases">
        <authorList>
            <person name="Jin C."/>
        </authorList>
    </citation>
    <scope>NUCLEOTIDE SEQUENCE [LARGE SCALE GENOMIC DNA]</scope>
    <source>
        <strain evidence="1 2">BN140078</strain>
    </source>
</reference>
<sequence length="175" mass="19651">MITGKANVHNVMVTVWPGRSDSFKTSRSLAMNLPGSFNSGGQWQLVHKCQHCDADVTIGNGVGNTNYIAGGNLHIASLPYQPLLDQIGQLFNLELVSNTDSNGKFIHYYNYPKQALTSCSFIYYKCQQCNTQYLMCYTEVSGRERPPEPDSIYIIGIMEVAFDEAAFMEKFNNKR</sequence>
<reference evidence="1 2" key="1">
    <citation type="submission" date="2019-09" db="EMBL/GenBank/DDBJ databases">
        <title>Chitinophaga ginsengihumi sp. nov., isolated from soil of ginseng rhizosphere.</title>
        <authorList>
            <person name="Lee J."/>
        </authorList>
    </citation>
    <scope>NUCLEOTIDE SEQUENCE [LARGE SCALE GENOMIC DNA]</scope>
    <source>
        <strain evidence="1 2">BN140078</strain>
    </source>
</reference>
<gene>
    <name evidence="1" type="ORF">F0L74_21010</name>
</gene>
<protein>
    <submittedName>
        <fullName evidence="1">Uncharacterized protein</fullName>
    </submittedName>
</protein>
<dbReference type="AlphaFoldDB" id="A0A5B2VHZ8"/>
<comment type="caution">
    <text evidence="1">The sequence shown here is derived from an EMBL/GenBank/DDBJ whole genome shotgun (WGS) entry which is preliminary data.</text>
</comment>
<dbReference type="EMBL" id="VUOC01000004">
    <property type="protein sequence ID" value="KAA2238701.1"/>
    <property type="molecule type" value="Genomic_DNA"/>
</dbReference>
<keyword evidence="2" id="KW-1185">Reference proteome</keyword>
<accession>A0A5B2VHZ8</accession>
<organism evidence="1 2">
    <name type="scientific">Chitinophaga agrisoli</name>
    <dbReference type="NCBI Taxonomy" id="2607653"/>
    <lineage>
        <taxon>Bacteria</taxon>
        <taxon>Pseudomonadati</taxon>
        <taxon>Bacteroidota</taxon>
        <taxon>Chitinophagia</taxon>
        <taxon>Chitinophagales</taxon>
        <taxon>Chitinophagaceae</taxon>
        <taxon>Chitinophaga</taxon>
    </lineage>
</organism>
<name>A0A5B2VHZ8_9BACT</name>
<proteinExistence type="predicted"/>
<dbReference type="Proteomes" id="UP000324611">
    <property type="component" value="Unassembled WGS sequence"/>
</dbReference>
<dbReference type="RefSeq" id="WP_149839880.1">
    <property type="nucleotide sequence ID" value="NZ_VUOC01000004.1"/>
</dbReference>
<evidence type="ECO:0000313" key="2">
    <source>
        <dbReference type="Proteomes" id="UP000324611"/>
    </source>
</evidence>
<evidence type="ECO:0000313" key="1">
    <source>
        <dbReference type="EMBL" id="KAA2238701.1"/>
    </source>
</evidence>